<reference evidence="11" key="1">
    <citation type="journal article" date="2019" name="bioRxiv">
        <title>The Genome of the Zebra Mussel, Dreissena polymorpha: A Resource for Invasive Species Research.</title>
        <authorList>
            <person name="McCartney M.A."/>
            <person name="Auch B."/>
            <person name="Kono T."/>
            <person name="Mallez S."/>
            <person name="Zhang Y."/>
            <person name="Obille A."/>
            <person name="Becker A."/>
            <person name="Abrahante J.E."/>
            <person name="Garbe J."/>
            <person name="Badalamenti J.P."/>
            <person name="Herman A."/>
            <person name="Mangelson H."/>
            <person name="Liachko I."/>
            <person name="Sullivan S."/>
            <person name="Sone E.D."/>
            <person name="Koren S."/>
            <person name="Silverstein K.A.T."/>
            <person name="Beckman K.B."/>
            <person name="Gohl D.M."/>
        </authorList>
    </citation>
    <scope>NUCLEOTIDE SEQUENCE</scope>
    <source>
        <strain evidence="11">Duluth1</strain>
        <tissue evidence="11">Whole animal</tissue>
    </source>
</reference>
<evidence type="ECO:0000313" key="12">
    <source>
        <dbReference type="Proteomes" id="UP000828390"/>
    </source>
</evidence>
<keyword evidence="2 8" id="KW-0479">Metal-binding</keyword>
<proteinExistence type="predicted"/>
<protein>
    <recommendedName>
        <fullName evidence="10">Peptidase M12B domain-containing protein</fullName>
    </recommendedName>
</protein>
<accession>A0A9D4BU86</accession>
<feature type="binding site" evidence="8">
    <location>
        <position position="196"/>
    </location>
    <ligand>
        <name>Zn(2+)</name>
        <dbReference type="ChEBI" id="CHEBI:29105"/>
        <note>catalytic</note>
    </ligand>
</feature>
<keyword evidence="9" id="KW-0732">Signal</keyword>
<keyword evidence="5" id="KW-0482">Metalloprotease</keyword>
<dbReference type="InterPro" id="IPR041645">
    <property type="entry name" value="ADAMTS_CR_2"/>
</dbReference>
<evidence type="ECO:0000256" key="1">
    <source>
        <dbReference type="ARBA" id="ARBA00022670"/>
    </source>
</evidence>
<keyword evidence="7" id="KW-0325">Glycoprotein</keyword>
<dbReference type="AlphaFoldDB" id="A0A9D4BU86"/>
<dbReference type="Pfam" id="PF17771">
    <property type="entry name" value="ADAMTS_CR_2"/>
    <property type="match status" value="2"/>
</dbReference>
<feature type="chain" id="PRO_5038844478" description="Peptidase M12B domain-containing protein" evidence="9">
    <location>
        <begin position="20"/>
        <end position="648"/>
    </location>
</feature>
<comment type="caution">
    <text evidence="8">Lacks conserved residue(s) required for the propagation of feature annotation.</text>
</comment>
<dbReference type="InterPro" id="IPR001590">
    <property type="entry name" value="Peptidase_M12B"/>
</dbReference>
<evidence type="ECO:0000256" key="7">
    <source>
        <dbReference type="ARBA" id="ARBA00023180"/>
    </source>
</evidence>
<dbReference type="SUPFAM" id="SSF55486">
    <property type="entry name" value="Metalloproteases ('zincins'), catalytic domain"/>
    <property type="match status" value="1"/>
</dbReference>
<dbReference type="OrthoDB" id="6288176at2759"/>
<evidence type="ECO:0000256" key="4">
    <source>
        <dbReference type="ARBA" id="ARBA00022833"/>
    </source>
</evidence>
<keyword evidence="12" id="KW-1185">Reference proteome</keyword>
<feature type="signal peptide" evidence="9">
    <location>
        <begin position="1"/>
        <end position="19"/>
    </location>
</feature>
<evidence type="ECO:0000256" key="8">
    <source>
        <dbReference type="PROSITE-ProRule" id="PRU00276"/>
    </source>
</evidence>
<feature type="domain" description="Peptidase M12B" evidence="10">
    <location>
        <begin position="29"/>
        <end position="248"/>
    </location>
</feature>
<evidence type="ECO:0000256" key="5">
    <source>
        <dbReference type="ARBA" id="ARBA00023049"/>
    </source>
</evidence>
<dbReference type="Gene3D" id="3.40.1620.60">
    <property type="match status" value="2"/>
</dbReference>
<feature type="active site" evidence="8">
    <location>
        <position position="197"/>
    </location>
</feature>
<evidence type="ECO:0000256" key="3">
    <source>
        <dbReference type="ARBA" id="ARBA00022801"/>
    </source>
</evidence>
<dbReference type="Gene3D" id="3.40.390.10">
    <property type="entry name" value="Collagenase (Catalytic Domain)"/>
    <property type="match status" value="1"/>
</dbReference>
<sequence length="648" mass="71327">MTKLGLLVILVLLSNAVRGWGMNRATGTLELELLVVVDYSAFNKWYQQTNSHSSQATRVSQATQAVKEYISTLVHSSNLVYTSLEPYNIYISLKLVEISVKKTPQDSPWTETVKVAQGSDYVVDPTQVLPLFQPYSEQLQRTVPHDHAMLYTEYGLSQHGGSPFSGYAYLEAECQAKSVSIVSDEEDFYASQLIAHEIGHSLGCEHDGNGNPCSSQDGYAMEAGFLLANKNKWKFSTCSVDYIRKYIQVLNTNHTNCLTTTNNGHVPGLVTTLTHEWYGQVYKLDKQCQIKYGQQSYFCREQYRGNYTGVCLKMFCYDTVKRACFYLDGGDGTPCGSGKWCMSNECVTSSQVASASDNCVAGDQPGVIYNGHTCQQIQASFPTECNHGDIKYRCCDACAQSHVTQSHLTSHVTQSHVTSLVTAPATPPATHSSADIDAQCVRKHGAGSYLCRGAVAYNGKTYADVICSDVQCHDPSRDNWCLSSVAEEKTTCGNRKWCINGVCVADNSAPSVSADCPYGDQQGVASNGLTCAQIAEPANHWRCYDSFTSRVCCASCNSIRRSVTGCEFGDKSDWCQTHIGSQTDKQTCYWGHNEDLCCESCRKYRNDAHVGCEFGDKINTCQSVQCARYNADTKSKCCETCRSIAIIG</sequence>
<dbReference type="GO" id="GO:0006509">
    <property type="term" value="P:membrane protein ectodomain proteolysis"/>
    <property type="evidence" value="ECO:0007669"/>
    <property type="project" value="TreeGrafter"/>
</dbReference>
<evidence type="ECO:0000259" key="10">
    <source>
        <dbReference type="PROSITE" id="PS50215"/>
    </source>
</evidence>
<feature type="binding site" evidence="8">
    <location>
        <position position="206"/>
    </location>
    <ligand>
        <name>Zn(2+)</name>
        <dbReference type="ChEBI" id="CHEBI:29105"/>
        <note>catalytic</note>
    </ligand>
</feature>
<dbReference type="EMBL" id="JAIWYP010000014">
    <property type="protein sequence ID" value="KAH3708917.1"/>
    <property type="molecule type" value="Genomic_DNA"/>
</dbReference>
<keyword evidence="4 8" id="KW-0862">Zinc</keyword>
<evidence type="ECO:0000256" key="9">
    <source>
        <dbReference type="SAM" id="SignalP"/>
    </source>
</evidence>
<reference evidence="11" key="2">
    <citation type="submission" date="2020-11" db="EMBL/GenBank/DDBJ databases">
        <authorList>
            <person name="McCartney M.A."/>
            <person name="Auch B."/>
            <person name="Kono T."/>
            <person name="Mallez S."/>
            <person name="Becker A."/>
            <person name="Gohl D.M."/>
            <person name="Silverstein K.A.T."/>
            <person name="Koren S."/>
            <person name="Bechman K.B."/>
            <person name="Herman A."/>
            <person name="Abrahante J.E."/>
            <person name="Garbe J."/>
        </authorList>
    </citation>
    <scope>NUCLEOTIDE SEQUENCE</scope>
    <source>
        <strain evidence="11">Duluth1</strain>
        <tissue evidence="11">Whole animal</tissue>
    </source>
</reference>
<dbReference type="Proteomes" id="UP000828390">
    <property type="component" value="Unassembled WGS sequence"/>
</dbReference>
<dbReference type="GO" id="GO:0004222">
    <property type="term" value="F:metalloendopeptidase activity"/>
    <property type="evidence" value="ECO:0007669"/>
    <property type="project" value="InterPro"/>
</dbReference>
<organism evidence="11 12">
    <name type="scientific">Dreissena polymorpha</name>
    <name type="common">Zebra mussel</name>
    <name type="synonym">Mytilus polymorpha</name>
    <dbReference type="NCBI Taxonomy" id="45954"/>
    <lineage>
        <taxon>Eukaryota</taxon>
        <taxon>Metazoa</taxon>
        <taxon>Spiralia</taxon>
        <taxon>Lophotrochozoa</taxon>
        <taxon>Mollusca</taxon>
        <taxon>Bivalvia</taxon>
        <taxon>Autobranchia</taxon>
        <taxon>Heteroconchia</taxon>
        <taxon>Euheterodonta</taxon>
        <taxon>Imparidentia</taxon>
        <taxon>Neoheterodontei</taxon>
        <taxon>Myida</taxon>
        <taxon>Dreissenoidea</taxon>
        <taxon>Dreissenidae</taxon>
        <taxon>Dreissena</taxon>
    </lineage>
</organism>
<feature type="binding site" evidence="8">
    <location>
        <position position="200"/>
    </location>
    <ligand>
        <name>Zn(2+)</name>
        <dbReference type="ChEBI" id="CHEBI:29105"/>
        <note>catalytic</note>
    </ligand>
</feature>
<evidence type="ECO:0000256" key="2">
    <source>
        <dbReference type="ARBA" id="ARBA00022723"/>
    </source>
</evidence>
<keyword evidence="6" id="KW-1015">Disulfide bond</keyword>
<dbReference type="GO" id="GO:0046872">
    <property type="term" value="F:metal ion binding"/>
    <property type="evidence" value="ECO:0007669"/>
    <property type="project" value="UniProtKB-KW"/>
</dbReference>
<evidence type="ECO:0000313" key="11">
    <source>
        <dbReference type="EMBL" id="KAH3708917.1"/>
    </source>
</evidence>
<name>A0A9D4BU86_DREPO</name>
<dbReference type="PROSITE" id="PS50215">
    <property type="entry name" value="ADAM_MEPRO"/>
    <property type="match status" value="1"/>
</dbReference>
<comment type="caution">
    <text evidence="11">The sequence shown here is derived from an EMBL/GenBank/DDBJ whole genome shotgun (WGS) entry which is preliminary data.</text>
</comment>
<dbReference type="Pfam" id="PF01421">
    <property type="entry name" value="Reprolysin"/>
    <property type="match status" value="1"/>
</dbReference>
<dbReference type="PANTHER" id="PTHR11905:SF159">
    <property type="entry name" value="ADAM METALLOPROTEASE"/>
    <property type="match status" value="1"/>
</dbReference>
<dbReference type="InterPro" id="IPR024079">
    <property type="entry name" value="MetalloPept_cat_dom_sf"/>
</dbReference>
<gene>
    <name evidence="11" type="ORF">DPMN_068376</name>
</gene>
<dbReference type="PANTHER" id="PTHR11905">
    <property type="entry name" value="ADAM A DISINTEGRIN AND METALLOPROTEASE DOMAIN"/>
    <property type="match status" value="1"/>
</dbReference>
<keyword evidence="1" id="KW-0645">Protease</keyword>
<keyword evidence="3" id="KW-0378">Hydrolase</keyword>
<evidence type="ECO:0000256" key="6">
    <source>
        <dbReference type="ARBA" id="ARBA00023157"/>
    </source>
</evidence>